<dbReference type="SUPFAM" id="SSF56672">
    <property type="entry name" value="DNA/RNA polymerases"/>
    <property type="match status" value="1"/>
</dbReference>
<keyword evidence="5" id="KW-0238">DNA-binding</keyword>
<proteinExistence type="predicted"/>
<dbReference type="EMBL" id="BBMS01000011">
    <property type="protein sequence ID" value="GAL25676.1"/>
    <property type="molecule type" value="Genomic_DNA"/>
</dbReference>
<keyword evidence="9" id="KW-1185">Reference proteome</keyword>
<evidence type="ECO:0000256" key="2">
    <source>
        <dbReference type="ARBA" id="ARBA00022679"/>
    </source>
</evidence>
<evidence type="ECO:0000313" key="8">
    <source>
        <dbReference type="EMBL" id="GAL25676.1"/>
    </source>
</evidence>
<dbReference type="InterPro" id="IPR023211">
    <property type="entry name" value="DNA_pol_palm_dom_sf"/>
</dbReference>
<comment type="caution">
    <text evidence="8">The sequence shown here is derived from an EMBL/GenBank/DDBJ whole genome shotgun (WGS) entry which is preliminary data.</text>
</comment>
<accession>A0ABQ0JAA1</accession>
<dbReference type="Proteomes" id="UP000029223">
    <property type="component" value="Unassembled WGS sequence"/>
</dbReference>
<evidence type="ECO:0000256" key="5">
    <source>
        <dbReference type="ARBA" id="ARBA00023125"/>
    </source>
</evidence>
<keyword evidence="2 8" id="KW-0808">Transferase</keyword>
<dbReference type="GO" id="GO:0003887">
    <property type="term" value="F:DNA-directed DNA polymerase activity"/>
    <property type="evidence" value="ECO:0007669"/>
    <property type="project" value="UniProtKB-EC"/>
</dbReference>
<reference evidence="9" key="1">
    <citation type="submission" date="2014-09" db="EMBL/GenBank/DDBJ databases">
        <title>Vibrio variabilis JCM 19239. (C206) whole genome shotgun sequence.</title>
        <authorList>
            <person name="Sawabe T."/>
            <person name="Meirelles P."/>
            <person name="Nakanishi M."/>
            <person name="Sayaka M."/>
            <person name="Hattori M."/>
            <person name="Ohkuma M."/>
        </authorList>
    </citation>
    <scope>NUCLEOTIDE SEQUENCE [LARGE SCALE GENOMIC DNA]</scope>
    <source>
        <strain evidence="9">JCM 19239</strain>
    </source>
</reference>
<dbReference type="InterPro" id="IPR043502">
    <property type="entry name" value="DNA/RNA_pol_sf"/>
</dbReference>
<keyword evidence="4" id="KW-0239">DNA-directed DNA polymerase</keyword>
<dbReference type="InterPro" id="IPR006134">
    <property type="entry name" value="DNA-dir_DNA_pol_B_multi_dom"/>
</dbReference>
<dbReference type="InterPro" id="IPR036397">
    <property type="entry name" value="RNaseH_sf"/>
</dbReference>
<dbReference type="EC" id="2.7.7.7" evidence="1"/>
<comment type="catalytic activity">
    <reaction evidence="6">
        <text>DNA(n) + a 2'-deoxyribonucleoside 5'-triphosphate = DNA(n+1) + diphosphate</text>
        <dbReference type="Rhea" id="RHEA:22508"/>
        <dbReference type="Rhea" id="RHEA-COMP:17339"/>
        <dbReference type="Rhea" id="RHEA-COMP:17340"/>
        <dbReference type="ChEBI" id="CHEBI:33019"/>
        <dbReference type="ChEBI" id="CHEBI:61560"/>
        <dbReference type="ChEBI" id="CHEBI:173112"/>
        <dbReference type="EC" id="2.7.7.7"/>
    </reaction>
</comment>
<feature type="domain" description="DNA-directed DNA polymerase family B multifunctional" evidence="7">
    <location>
        <begin position="131"/>
        <end position="161"/>
    </location>
</feature>
<dbReference type="PANTHER" id="PTHR10322:SF23">
    <property type="entry name" value="DNA POLYMERASE DELTA CATALYTIC SUBUNIT"/>
    <property type="match status" value="1"/>
</dbReference>
<protein>
    <recommendedName>
        <fullName evidence="1">DNA-directed DNA polymerase</fullName>
        <ecNumber evidence="1">2.7.7.7</ecNumber>
    </recommendedName>
</protein>
<evidence type="ECO:0000259" key="7">
    <source>
        <dbReference type="Pfam" id="PF00136"/>
    </source>
</evidence>
<evidence type="ECO:0000256" key="1">
    <source>
        <dbReference type="ARBA" id="ARBA00012417"/>
    </source>
</evidence>
<evidence type="ECO:0000256" key="4">
    <source>
        <dbReference type="ARBA" id="ARBA00022932"/>
    </source>
</evidence>
<dbReference type="Gene3D" id="3.90.1600.10">
    <property type="entry name" value="Palm domain of DNA polymerase"/>
    <property type="match status" value="1"/>
</dbReference>
<gene>
    <name evidence="8" type="ORF">JCM19239_617</name>
</gene>
<keyword evidence="3 8" id="KW-0548">Nucleotidyltransferase</keyword>
<dbReference type="InterPro" id="IPR012337">
    <property type="entry name" value="RNaseH-like_sf"/>
</dbReference>
<evidence type="ECO:0000313" key="9">
    <source>
        <dbReference type="Proteomes" id="UP000029223"/>
    </source>
</evidence>
<sequence>MPGRVVLDGIDTLKTATYNFRSWSLESVSRELLGEGKAIHNVHDRMDEINSMFRRDKPSLAKYNLQDCVLVNRIFDHTHLLQFAIERTKLTGVELDRVGGSVAAFTNLYLPRLHRAHYAAPNLHPENWVASPGGYVMDSIPGLYDSVLVLDFKSLYPSIIRSFLIDLWD</sequence>
<reference evidence="9" key="2">
    <citation type="submission" date="2014-09" db="EMBL/GenBank/DDBJ databases">
        <authorList>
            <consortium name="NBRP consortium"/>
            <person name="Sawabe T."/>
            <person name="Meirelles P."/>
            <person name="Nakanishi M."/>
            <person name="Sayaka M."/>
            <person name="Hattori M."/>
            <person name="Ohkuma M."/>
        </authorList>
    </citation>
    <scope>NUCLEOTIDE SEQUENCE [LARGE SCALE GENOMIC DNA]</scope>
    <source>
        <strain evidence="9">JCM 19239</strain>
    </source>
</reference>
<organism evidence="8 9">
    <name type="scientific">Vibrio variabilis</name>
    <dbReference type="NCBI Taxonomy" id="990271"/>
    <lineage>
        <taxon>Bacteria</taxon>
        <taxon>Pseudomonadati</taxon>
        <taxon>Pseudomonadota</taxon>
        <taxon>Gammaproteobacteria</taxon>
        <taxon>Vibrionales</taxon>
        <taxon>Vibrionaceae</taxon>
        <taxon>Vibrio</taxon>
    </lineage>
</organism>
<name>A0ABQ0JAA1_9VIBR</name>
<evidence type="ECO:0000256" key="3">
    <source>
        <dbReference type="ARBA" id="ARBA00022695"/>
    </source>
</evidence>
<evidence type="ECO:0000256" key="6">
    <source>
        <dbReference type="ARBA" id="ARBA00049244"/>
    </source>
</evidence>
<dbReference type="Gene3D" id="3.30.420.10">
    <property type="entry name" value="Ribonuclease H-like superfamily/Ribonuclease H"/>
    <property type="match status" value="1"/>
</dbReference>
<dbReference type="PANTHER" id="PTHR10322">
    <property type="entry name" value="DNA POLYMERASE CATALYTIC SUBUNIT"/>
    <property type="match status" value="1"/>
</dbReference>
<dbReference type="Pfam" id="PF00136">
    <property type="entry name" value="DNA_pol_B"/>
    <property type="match status" value="1"/>
</dbReference>
<dbReference type="SUPFAM" id="SSF53098">
    <property type="entry name" value="Ribonuclease H-like"/>
    <property type="match status" value="1"/>
</dbReference>
<dbReference type="InterPro" id="IPR050240">
    <property type="entry name" value="DNA_pol_type-B"/>
</dbReference>